<reference evidence="2" key="1">
    <citation type="journal article" date="2017" name="J. Phycol.">
        <title>Analysis of chloroplast genomes and a supermatrix inform reclassification of the Rhodomelaceae (Rhodophyta).</title>
        <authorList>
            <person name="Diaz-Tapia P."/>
            <person name="Maggs C.A."/>
            <person name="West J.A."/>
            <person name="Verbruggen H."/>
        </authorList>
    </citation>
    <scope>NUCLEOTIDE SEQUENCE</scope>
    <source>
        <strain evidence="2">JW4523</strain>
    </source>
</reference>
<dbReference type="PIRSF" id="PIRSF036962">
    <property type="entry name" value="UCP036962_SignTr_Ycf55"/>
    <property type="match status" value="1"/>
</dbReference>
<keyword evidence="2" id="KW-0934">Plastid</keyword>
<gene>
    <name evidence="2" type="primary">ycf55</name>
</gene>
<dbReference type="Pfam" id="PF12452">
    <property type="entry name" value="DUF3685"/>
    <property type="match status" value="1"/>
</dbReference>
<name>A0A1Z1M898_9FLOR</name>
<keyword evidence="1" id="KW-0812">Transmembrane</keyword>
<dbReference type="InterPro" id="IPR022552">
    <property type="entry name" value="UPF_Ycf55"/>
</dbReference>
<evidence type="ECO:0000256" key="1">
    <source>
        <dbReference type="SAM" id="Phobius"/>
    </source>
</evidence>
<keyword evidence="2" id="KW-0150">Chloroplast</keyword>
<dbReference type="InterPro" id="IPR017077">
    <property type="entry name" value="Uncharacterised_Ycf55_algae"/>
</dbReference>
<proteinExistence type="predicted"/>
<keyword evidence="1" id="KW-1133">Transmembrane helix</keyword>
<organism evidence="2">
    <name type="scientific">Caloglossa beccarii</name>
    <dbReference type="NCBI Taxonomy" id="131038"/>
    <lineage>
        <taxon>Eukaryota</taxon>
        <taxon>Rhodophyta</taxon>
        <taxon>Florideophyceae</taxon>
        <taxon>Rhodymeniophycidae</taxon>
        <taxon>Ceramiales</taxon>
        <taxon>Delesseriaceae</taxon>
        <taxon>Caloglossa</taxon>
    </lineage>
</organism>
<dbReference type="GeneID" id="33355367"/>
<keyword evidence="1" id="KW-0472">Membrane</keyword>
<dbReference type="AlphaFoldDB" id="A0A1Z1M898"/>
<accession>A0A1Z1M898</accession>
<sequence length="332" mass="40449">MIKYWPTKSSLKLNYCVINLFYTTKIKIKNDLSNQTKYYLHTDIINKLYKKKLLFIIIKELETLILDIIELNLTANNIKQLKYRILYDFLDITSEKFILTFDIKYKNYLKQKFQDNYFFYAQSDYHRILDLENYILIDNLLIYLVFGSSCIDDKIFLFNKFYTPYKHVQILFENFIIQFSSYIINNISKHFLCLSDMLHFFKLNYICNSSYISTRSVALFFNSIKWQNFLYRYFYQPKLIYNAYYKVWLFHSRGITSEYIYLSRLNNLQKLSDIQVLFLFILEIKDILVPKIEKLLITIFQYVTYIFINIINNFFILIIKAILFTIQNYNKV</sequence>
<protein>
    <submittedName>
        <fullName evidence="2">Uncharacterized protein</fullName>
    </submittedName>
</protein>
<dbReference type="RefSeq" id="YP_009393638.1">
    <property type="nucleotide sequence ID" value="NC_035269.1"/>
</dbReference>
<feature type="transmembrane region" description="Helical" evidence="1">
    <location>
        <begin position="302"/>
        <end position="326"/>
    </location>
</feature>
<dbReference type="EMBL" id="MF101422">
    <property type="protein sequence ID" value="ARW62200.1"/>
    <property type="molecule type" value="Genomic_DNA"/>
</dbReference>
<geneLocation type="chloroplast" evidence="2"/>
<evidence type="ECO:0000313" key="2">
    <source>
        <dbReference type="EMBL" id="ARW62200.1"/>
    </source>
</evidence>